<feature type="compositionally biased region" description="Polar residues" evidence="1">
    <location>
        <begin position="75"/>
        <end position="93"/>
    </location>
</feature>
<evidence type="ECO:0000313" key="3">
    <source>
        <dbReference type="Proteomes" id="UP000037035"/>
    </source>
</evidence>
<proteinExistence type="predicted"/>
<reference evidence="2 3" key="1">
    <citation type="submission" date="2015-08" db="EMBL/GenBank/DDBJ databases">
        <title>Next Generation Sequencing and Analysis of the Genome of Puccinia sorghi L Schw, the Causal Agent of Maize Common Rust.</title>
        <authorList>
            <person name="Rochi L."/>
            <person name="Burguener G."/>
            <person name="Darino M."/>
            <person name="Turjanski A."/>
            <person name="Kreff E."/>
            <person name="Dieguez M.J."/>
            <person name="Sacco F."/>
        </authorList>
    </citation>
    <scope>NUCLEOTIDE SEQUENCE [LARGE SCALE GENOMIC DNA]</scope>
    <source>
        <strain evidence="2 3">RO10H11247</strain>
    </source>
</reference>
<feature type="region of interest" description="Disordered" evidence="1">
    <location>
        <begin position="66"/>
        <end position="93"/>
    </location>
</feature>
<dbReference type="EMBL" id="LAVV01008351">
    <property type="protein sequence ID" value="KNZ53034.1"/>
    <property type="molecule type" value="Genomic_DNA"/>
</dbReference>
<evidence type="ECO:0000256" key="1">
    <source>
        <dbReference type="SAM" id="MobiDB-lite"/>
    </source>
</evidence>
<sequence>MQSLGKYWPVWALAQVPLGAAPPGLGFVPRRLVEVPRGLEWMGQEASKSWHTAQCCWLIPKRLADQHTSHRHTPPNKTGNGHPSLHLSSTQAH</sequence>
<protein>
    <submittedName>
        <fullName evidence="2">Putative signal peptide protein</fullName>
    </submittedName>
</protein>
<organism evidence="2 3">
    <name type="scientific">Puccinia sorghi</name>
    <dbReference type="NCBI Taxonomy" id="27349"/>
    <lineage>
        <taxon>Eukaryota</taxon>
        <taxon>Fungi</taxon>
        <taxon>Dikarya</taxon>
        <taxon>Basidiomycota</taxon>
        <taxon>Pucciniomycotina</taxon>
        <taxon>Pucciniomycetes</taxon>
        <taxon>Pucciniales</taxon>
        <taxon>Pucciniaceae</taxon>
        <taxon>Puccinia</taxon>
    </lineage>
</organism>
<gene>
    <name evidence="2" type="ORF">VP01_3364g2</name>
</gene>
<evidence type="ECO:0000313" key="2">
    <source>
        <dbReference type="EMBL" id="KNZ53034.1"/>
    </source>
</evidence>
<comment type="caution">
    <text evidence="2">The sequence shown here is derived from an EMBL/GenBank/DDBJ whole genome shotgun (WGS) entry which is preliminary data.</text>
</comment>
<dbReference type="Proteomes" id="UP000037035">
    <property type="component" value="Unassembled WGS sequence"/>
</dbReference>
<dbReference type="AlphaFoldDB" id="A0A0L6UX01"/>
<name>A0A0L6UX01_9BASI</name>
<dbReference type="VEuPathDB" id="FungiDB:VP01_3364g2"/>
<accession>A0A0L6UX01</accession>
<keyword evidence="3" id="KW-1185">Reference proteome</keyword>